<evidence type="ECO:0000256" key="1">
    <source>
        <dbReference type="ARBA" id="ARBA00009437"/>
    </source>
</evidence>
<dbReference type="GO" id="GO:0003700">
    <property type="term" value="F:DNA-binding transcription factor activity"/>
    <property type="evidence" value="ECO:0007669"/>
    <property type="project" value="InterPro"/>
</dbReference>
<keyword evidence="3" id="KW-0238">DNA-binding</keyword>
<geneLocation type="plasmid" evidence="6 7">
    <name>pB</name>
</geneLocation>
<name>A0A9Q8YI56_ENSAD</name>
<evidence type="ECO:0000256" key="2">
    <source>
        <dbReference type="ARBA" id="ARBA00023015"/>
    </source>
</evidence>
<dbReference type="PRINTS" id="PR00039">
    <property type="entry name" value="HTHLYSR"/>
</dbReference>
<protein>
    <submittedName>
        <fullName evidence="6">LysR family transcriptional regulator</fullName>
    </submittedName>
</protein>
<dbReference type="InterPro" id="IPR036390">
    <property type="entry name" value="WH_DNA-bd_sf"/>
</dbReference>
<dbReference type="RefSeq" id="WP_252161341.1">
    <property type="nucleotide sequence ID" value="NZ_CP098809.1"/>
</dbReference>
<accession>A0A9Q8YI56</accession>
<dbReference type="Pfam" id="PF03466">
    <property type="entry name" value="LysR_substrate"/>
    <property type="match status" value="1"/>
</dbReference>
<dbReference type="GO" id="GO:0000976">
    <property type="term" value="F:transcription cis-regulatory region binding"/>
    <property type="evidence" value="ECO:0007669"/>
    <property type="project" value="TreeGrafter"/>
</dbReference>
<evidence type="ECO:0000256" key="4">
    <source>
        <dbReference type="ARBA" id="ARBA00023163"/>
    </source>
</evidence>
<dbReference type="PANTHER" id="PTHR30126:SF94">
    <property type="entry name" value="LYSR FAMILY TRANSCRIPTIONAL REGULATOR"/>
    <property type="match status" value="1"/>
</dbReference>
<dbReference type="AlphaFoldDB" id="A0A9Q8YI56"/>
<evidence type="ECO:0000313" key="6">
    <source>
        <dbReference type="EMBL" id="USJ27989.1"/>
    </source>
</evidence>
<dbReference type="Gene3D" id="3.40.190.10">
    <property type="entry name" value="Periplasmic binding protein-like II"/>
    <property type="match status" value="2"/>
</dbReference>
<feature type="domain" description="HTH lysR-type" evidence="5">
    <location>
        <begin position="1"/>
        <end position="58"/>
    </location>
</feature>
<evidence type="ECO:0000259" key="5">
    <source>
        <dbReference type="PROSITE" id="PS50931"/>
    </source>
</evidence>
<sequence>MKYHQIEAFYQVMLTGSMSKAAKNLGRTQPAVSMTISTLEDQLTTVLFDRHAGRITPRAEADVLFEQISPLVAQINDIRHRFGQLTSIEVPRISIISSSNTGNYLVPSAIAGIASQGQQLRLMTATSAAIVSEMENQRHDIALTDEGKSEVLTNSSLFEAEVFEIPVYSICQKGLVAGQGAVSIETLKGFDVSTLYEENRATHQIRAQLGPPRVEFSSFFPMACFSVMNRGVAVVDSITCSTMQALTSGVLDADYRRISDVQPSRYYLIRPRYRPRSKVADQCYEALRKVLRSHQADEVNGTPASVSRAGQQCRR</sequence>
<reference evidence="6" key="1">
    <citation type="submission" date="2022-06" db="EMBL/GenBank/DDBJ databases">
        <title>Physiological and biochemical characterization and genomic elucidation of a strain of the genus Ensifer adhaerens M8 that combines arsenic oxidation and chromium reduction.</title>
        <authorList>
            <person name="Li X."/>
            <person name="Yu c."/>
        </authorList>
    </citation>
    <scope>NUCLEOTIDE SEQUENCE</scope>
    <source>
        <strain evidence="6">M8</strain>
        <plasmid evidence="6">pB</plasmid>
    </source>
</reference>
<dbReference type="Proteomes" id="UP001055460">
    <property type="component" value="Plasmid pB"/>
</dbReference>
<keyword evidence="6" id="KW-0614">Plasmid</keyword>
<evidence type="ECO:0000256" key="3">
    <source>
        <dbReference type="ARBA" id="ARBA00023125"/>
    </source>
</evidence>
<dbReference type="EMBL" id="CP098809">
    <property type="protein sequence ID" value="USJ27989.1"/>
    <property type="molecule type" value="Genomic_DNA"/>
</dbReference>
<keyword evidence="2" id="KW-0805">Transcription regulation</keyword>
<dbReference type="PROSITE" id="PS50931">
    <property type="entry name" value="HTH_LYSR"/>
    <property type="match status" value="1"/>
</dbReference>
<organism evidence="6 7">
    <name type="scientific">Ensifer adhaerens</name>
    <name type="common">Sinorhizobium morelense</name>
    <dbReference type="NCBI Taxonomy" id="106592"/>
    <lineage>
        <taxon>Bacteria</taxon>
        <taxon>Pseudomonadati</taxon>
        <taxon>Pseudomonadota</taxon>
        <taxon>Alphaproteobacteria</taxon>
        <taxon>Hyphomicrobiales</taxon>
        <taxon>Rhizobiaceae</taxon>
        <taxon>Sinorhizobium/Ensifer group</taxon>
        <taxon>Ensifer</taxon>
    </lineage>
</organism>
<gene>
    <name evidence="6" type="ORF">NE863_29420</name>
</gene>
<dbReference type="Gene3D" id="1.10.10.10">
    <property type="entry name" value="Winged helix-like DNA-binding domain superfamily/Winged helix DNA-binding domain"/>
    <property type="match status" value="1"/>
</dbReference>
<evidence type="ECO:0000313" key="7">
    <source>
        <dbReference type="Proteomes" id="UP001055460"/>
    </source>
</evidence>
<dbReference type="InterPro" id="IPR005119">
    <property type="entry name" value="LysR_subst-bd"/>
</dbReference>
<dbReference type="Pfam" id="PF00126">
    <property type="entry name" value="HTH_1"/>
    <property type="match status" value="1"/>
</dbReference>
<dbReference type="PANTHER" id="PTHR30126">
    <property type="entry name" value="HTH-TYPE TRANSCRIPTIONAL REGULATOR"/>
    <property type="match status" value="1"/>
</dbReference>
<dbReference type="SUPFAM" id="SSF53850">
    <property type="entry name" value="Periplasmic binding protein-like II"/>
    <property type="match status" value="1"/>
</dbReference>
<keyword evidence="4" id="KW-0804">Transcription</keyword>
<dbReference type="InterPro" id="IPR000847">
    <property type="entry name" value="LysR_HTH_N"/>
</dbReference>
<proteinExistence type="inferred from homology"/>
<comment type="similarity">
    <text evidence="1">Belongs to the LysR transcriptional regulatory family.</text>
</comment>
<dbReference type="SUPFAM" id="SSF46785">
    <property type="entry name" value="Winged helix' DNA-binding domain"/>
    <property type="match status" value="1"/>
</dbReference>
<dbReference type="InterPro" id="IPR036388">
    <property type="entry name" value="WH-like_DNA-bd_sf"/>
</dbReference>